<feature type="chain" id="PRO_5046426420" evidence="2">
    <location>
        <begin position="23"/>
        <end position="177"/>
    </location>
</feature>
<dbReference type="RefSeq" id="WP_221598033.1">
    <property type="nucleotide sequence ID" value="NZ_JAIGNQ010000002.1"/>
</dbReference>
<dbReference type="EMBL" id="JAIGNQ010000002">
    <property type="protein sequence ID" value="MBX7488741.1"/>
    <property type="molecule type" value="Genomic_DNA"/>
</dbReference>
<feature type="region of interest" description="Disordered" evidence="1">
    <location>
        <begin position="22"/>
        <end position="63"/>
    </location>
</feature>
<evidence type="ECO:0000313" key="4">
    <source>
        <dbReference type="Proteomes" id="UP000776651"/>
    </source>
</evidence>
<dbReference type="PROSITE" id="PS51257">
    <property type="entry name" value="PROKAR_LIPOPROTEIN"/>
    <property type="match status" value="1"/>
</dbReference>
<comment type="caution">
    <text evidence="3">The sequence shown here is derived from an EMBL/GenBank/DDBJ whole genome shotgun (WGS) entry which is preliminary data.</text>
</comment>
<protein>
    <submittedName>
        <fullName evidence="3">Uncharacterized protein</fullName>
    </submittedName>
</protein>
<organism evidence="3 4">
    <name type="scientific">Qipengyuania pacifica</name>
    <dbReference type="NCBI Taxonomy" id="2860199"/>
    <lineage>
        <taxon>Bacteria</taxon>
        <taxon>Pseudomonadati</taxon>
        <taxon>Pseudomonadota</taxon>
        <taxon>Alphaproteobacteria</taxon>
        <taxon>Sphingomonadales</taxon>
        <taxon>Erythrobacteraceae</taxon>
        <taxon>Qipengyuania</taxon>
    </lineage>
</organism>
<reference evidence="3 4" key="1">
    <citation type="submission" date="2021-08" db="EMBL/GenBank/DDBJ databases">
        <title>Comparative Genomics Analysis of the Genus Qipengyuania Reveals Extensive Genetic Diversity and Metabolic Versatility, Including the Description of Fifteen Novel Species.</title>
        <authorList>
            <person name="Liu Y."/>
        </authorList>
    </citation>
    <scope>NUCLEOTIDE SEQUENCE [LARGE SCALE GENOMIC DNA]</scope>
    <source>
        <strain evidence="3 4">GH25</strain>
    </source>
</reference>
<proteinExistence type="predicted"/>
<accession>A0ABS7JFQ2</accession>
<evidence type="ECO:0000256" key="1">
    <source>
        <dbReference type="SAM" id="MobiDB-lite"/>
    </source>
</evidence>
<dbReference type="Proteomes" id="UP000776651">
    <property type="component" value="Unassembled WGS sequence"/>
</dbReference>
<evidence type="ECO:0000313" key="3">
    <source>
        <dbReference type="EMBL" id="MBX7488741.1"/>
    </source>
</evidence>
<feature type="signal peptide" evidence="2">
    <location>
        <begin position="1"/>
        <end position="22"/>
    </location>
</feature>
<keyword evidence="4" id="KW-1185">Reference proteome</keyword>
<evidence type="ECO:0000256" key="2">
    <source>
        <dbReference type="SAM" id="SignalP"/>
    </source>
</evidence>
<sequence length="177" mass="18570">MKPLLYLAPIALAGLVACSPSGDTNETSADATVDPTPAGTIEPDPHGPAANPAAPDAMGDTAPVSNDRTFPVALRGKWRLTDGPAPTTAQCEGATGDNIGKVLEIDETRFSVFENGGKFTEVKQRSAGMVRAIFDTTYADTPTSANLTFAVDPESRTLTVTDNEGRDEARVYKRCPG</sequence>
<gene>
    <name evidence="3" type="ORF">K3177_09455</name>
</gene>
<name>A0ABS7JFQ2_9SPHN</name>
<keyword evidence="2" id="KW-0732">Signal</keyword>